<comment type="caution">
    <text evidence="1">The sequence shown here is derived from an EMBL/GenBank/DDBJ whole genome shotgun (WGS) entry which is preliminary data.</text>
</comment>
<sequence>MKNKINISNFLKKVEKITAQKELDLSSDEDLSIGIMNLISIEEHLFFTSQKTKNEKYLDLINEIRSIRTELMKKIITDYEGEIWCVSKHLLAASMRIMEVGTKELKKGNKKQAWDLFDKSFKLYSLFWGLNLDLITTKEVNKNNYQKISFINETSNKQKTASVFSKLSVLMQKAVNCCKE</sequence>
<reference evidence="1 2" key="1">
    <citation type="journal article" date="2016" name="Nat. Commun.">
        <title>Thousands of microbial genomes shed light on interconnected biogeochemical processes in an aquifer system.</title>
        <authorList>
            <person name="Anantharaman K."/>
            <person name="Brown C.T."/>
            <person name="Hug L.A."/>
            <person name="Sharon I."/>
            <person name="Castelle C.J."/>
            <person name="Probst A.J."/>
            <person name="Thomas B.C."/>
            <person name="Singh A."/>
            <person name="Wilkins M.J."/>
            <person name="Karaoz U."/>
            <person name="Brodie E.L."/>
            <person name="Williams K.H."/>
            <person name="Hubbard S.S."/>
            <person name="Banfield J.F."/>
        </authorList>
    </citation>
    <scope>NUCLEOTIDE SEQUENCE [LARGE SCALE GENOMIC DNA]</scope>
</reference>
<gene>
    <name evidence="1" type="ORF">A2382_03555</name>
</gene>
<evidence type="ECO:0000313" key="1">
    <source>
        <dbReference type="EMBL" id="OGM78943.1"/>
    </source>
</evidence>
<proteinExistence type="predicted"/>
<dbReference type="EMBL" id="MGHY01000025">
    <property type="protein sequence ID" value="OGM78943.1"/>
    <property type="molecule type" value="Genomic_DNA"/>
</dbReference>
<dbReference type="AlphaFoldDB" id="A0A1F8CRH1"/>
<protein>
    <submittedName>
        <fullName evidence="1">Uncharacterized protein</fullName>
    </submittedName>
</protein>
<evidence type="ECO:0000313" key="2">
    <source>
        <dbReference type="Proteomes" id="UP000178999"/>
    </source>
</evidence>
<organism evidence="1 2">
    <name type="scientific">Candidatus Woesebacteria bacterium RIFOXYB1_FULL_38_16</name>
    <dbReference type="NCBI Taxonomy" id="1802538"/>
    <lineage>
        <taxon>Bacteria</taxon>
        <taxon>Candidatus Woeseibacteriota</taxon>
    </lineage>
</organism>
<dbReference type="STRING" id="1802538.A2382_03555"/>
<dbReference type="Proteomes" id="UP000178999">
    <property type="component" value="Unassembled WGS sequence"/>
</dbReference>
<name>A0A1F8CRH1_9BACT</name>
<accession>A0A1F8CRH1</accession>